<dbReference type="AlphaFoldDB" id="X1KSU8"/>
<organism evidence="1">
    <name type="scientific">marine sediment metagenome</name>
    <dbReference type="NCBI Taxonomy" id="412755"/>
    <lineage>
        <taxon>unclassified sequences</taxon>
        <taxon>metagenomes</taxon>
        <taxon>ecological metagenomes</taxon>
    </lineage>
</organism>
<evidence type="ECO:0000313" key="1">
    <source>
        <dbReference type="EMBL" id="GAH96695.1"/>
    </source>
</evidence>
<feature type="non-terminal residue" evidence="1">
    <location>
        <position position="1"/>
    </location>
</feature>
<name>X1KSU8_9ZZZZ</name>
<proteinExistence type="predicted"/>
<sequence>TTASIPSRTSWVTLLNETVKKEQIIQPNEILNRLRDKIIDALGSKRVTHEVRDGMDAVVILLDFQNNTLQFSGANNPLYLVRNHELIKYKGDRMPVAYYERMTGFTNHKILKG</sequence>
<comment type="caution">
    <text evidence="1">The sequence shown here is derived from an EMBL/GenBank/DDBJ whole genome shotgun (WGS) entry which is preliminary data.</text>
</comment>
<protein>
    <recommendedName>
        <fullName evidence="2">PPM-type phosphatase domain-containing protein</fullName>
    </recommendedName>
</protein>
<reference evidence="1" key="1">
    <citation type="journal article" date="2014" name="Front. Microbiol.">
        <title>High frequency of phylogenetically diverse reductive dehalogenase-homologous genes in deep subseafloor sedimentary metagenomes.</title>
        <authorList>
            <person name="Kawai M."/>
            <person name="Futagami T."/>
            <person name="Toyoda A."/>
            <person name="Takaki Y."/>
            <person name="Nishi S."/>
            <person name="Hori S."/>
            <person name="Arai W."/>
            <person name="Tsubouchi T."/>
            <person name="Morono Y."/>
            <person name="Uchiyama I."/>
            <person name="Ito T."/>
            <person name="Fujiyama A."/>
            <person name="Inagaki F."/>
            <person name="Takami H."/>
        </authorList>
    </citation>
    <scope>NUCLEOTIDE SEQUENCE</scope>
    <source>
        <strain evidence="1">Expedition CK06-06</strain>
    </source>
</reference>
<dbReference type="EMBL" id="BARU01047133">
    <property type="protein sequence ID" value="GAH96695.1"/>
    <property type="molecule type" value="Genomic_DNA"/>
</dbReference>
<evidence type="ECO:0008006" key="2">
    <source>
        <dbReference type="Google" id="ProtNLM"/>
    </source>
</evidence>
<feature type="non-terminal residue" evidence="1">
    <location>
        <position position="113"/>
    </location>
</feature>
<dbReference type="Gene3D" id="3.60.40.10">
    <property type="entry name" value="PPM-type phosphatase domain"/>
    <property type="match status" value="1"/>
</dbReference>
<gene>
    <name evidence="1" type="ORF">S03H2_70767</name>
</gene>
<dbReference type="InterPro" id="IPR036457">
    <property type="entry name" value="PPM-type-like_dom_sf"/>
</dbReference>
<accession>X1KSU8</accession>